<sequence>MMYFSSPGRWLFKISVKVALLLITSREFANIAKDDNVRERGALCGLIELGNKRATLALQPLTQNTDLADILELNMTVSDEAWRNLFQHKTNKQNTREFPDDELGSHKDWKERWNKWQAAAETIFKSNGRQTVLSKHKLQDLTTDQEAAIRPAVRRLAVAATAIATAAEAQAPKSNLLTDNDLQTKLNKAIYGDGAGVEPPADGTKLFTGAAGNGPQANCEGSNTTNKATTVAAALLCVCTKQSGAGNSEGNVCDYVTGTAQQWPAGSTFPGQTVITDATKLCDLKTEHKLSAEALAARVTAITNLIARRTGAATFGKTINGGCTGSQDGGMCIKYTDLGNDGSKKYTDIPWLGQVADLETALRKHEATVQVHQQAASAIKTMRLQTQSLIYSEPPQPREQIQPKTSTPEKNKRQRMRATQRQ</sequence>
<comment type="subcellular location">
    <subcellularLocation>
        <location evidence="2">Cell membrane</location>
        <topology evidence="2">Lipid-anchor</topology>
        <topology evidence="2">GPI-anchor</topology>
    </subcellularLocation>
</comment>
<evidence type="ECO:0000256" key="10">
    <source>
        <dbReference type="SAM" id="SignalP"/>
    </source>
</evidence>
<comment type="function">
    <text evidence="1">VSG forms a coat on the surface of the parasite. The trypanosome evades the immune response of the host by expressing a series of antigenically distinct VSGs from an estimated 1000 VSG genes.</text>
</comment>
<evidence type="ECO:0000313" key="12">
    <source>
        <dbReference type="EMBL" id="ARB50704.1"/>
    </source>
</evidence>
<dbReference type="VEuPathDB" id="TriTrypDB:Tb927.5.5640"/>
<reference evidence="12" key="1">
    <citation type="submission" date="2016-12" db="EMBL/GenBank/DDBJ databases">
        <title>Extending the VSGnome of Trypanosoma brucei strain TREU927.</title>
        <authorList>
            <person name="Cross G.A."/>
        </authorList>
    </citation>
    <scope>NUCLEOTIDE SEQUENCE</scope>
    <source>
        <strain evidence="12">Tb927.99.632</strain>
    </source>
</reference>
<dbReference type="EMBL" id="KY404453">
    <property type="protein sequence ID" value="ARB50704.1"/>
    <property type="molecule type" value="Genomic_DNA"/>
</dbReference>
<evidence type="ECO:0000256" key="6">
    <source>
        <dbReference type="ARBA" id="ARBA00023136"/>
    </source>
</evidence>
<feature type="region of interest" description="Disordered" evidence="9">
    <location>
        <begin position="391"/>
        <end position="422"/>
    </location>
</feature>
<dbReference type="InterPro" id="IPR025932">
    <property type="entry name" value="Trypano_VSG_B_N_dom"/>
</dbReference>
<dbReference type="GO" id="GO:0098552">
    <property type="term" value="C:side of membrane"/>
    <property type="evidence" value="ECO:0007669"/>
    <property type="project" value="UniProtKB-KW"/>
</dbReference>
<evidence type="ECO:0000256" key="9">
    <source>
        <dbReference type="SAM" id="MobiDB-lite"/>
    </source>
</evidence>
<dbReference type="VEuPathDB" id="TriTrypDB:Tb1125.Tb11.v5.0950"/>
<keyword evidence="8" id="KW-0449">Lipoprotein</keyword>
<dbReference type="Pfam" id="PF13206">
    <property type="entry name" value="VSG_B"/>
    <property type="match status" value="1"/>
</dbReference>
<name>A0A1V0FYW7_9TRYP</name>
<keyword evidence="5 10" id="KW-0732">Signal</keyword>
<evidence type="ECO:0000256" key="8">
    <source>
        <dbReference type="ARBA" id="ARBA00023288"/>
    </source>
</evidence>
<evidence type="ECO:0000256" key="5">
    <source>
        <dbReference type="ARBA" id="ARBA00022729"/>
    </source>
</evidence>
<keyword evidence="7" id="KW-0325">Glycoprotein</keyword>
<dbReference type="AlphaFoldDB" id="A0A1V0FYW7"/>
<evidence type="ECO:0000256" key="7">
    <source>
        <dbReference type="ARBA" id="ARBA00023180"/>
    </source>
</evidence>
<keyword evidence="6" id="KW-0472">Membrane</keyword>
<evidence type="ECO:0000256" key="3">
    <source>
        <dbReference type="ARBA" id="ARBA00022475"/>
    </source>
</evidence>
<evidence type="ECO:0000256" key="2">
    <source>
        <dbReference type="ARBA" id="ARBA00004609"/>
    </source>
</evidence>
<dbReference type="GO" id="GO:0005886">
    <property type="term" value="C:plasma membrane"/>
    <property type="evidence" value="ECO:0007669"/>
    <property type="project" value="UniProtKB-SubCell"/>
</dbReference>
<protein>
    <submittedName>
        <fullName evidence="12">Variant surface glycoprotein</fullName>
    </submittedName>
</protein>
<evidence type="ECO:0000259" key="11">
    <source>
        <dbReference type="Pfam" id="PF13206"/>
    </source>
</evidence>
<evidence type="ECO:0000256" key="4">
    <source>
        <dbReference type="ARBA" id="ARBA00022622"/>
    </source>
</evidence>
<feature type="signal peptide" evidence="10">
    <location>
        <begin position="1"/>
        <end position="26"/>
    </location>
</feature>
<organism evidence="12">
    <name type="scientific">Trypanosoma brucei</name>
    <dbReference type="NCBI Taxonomy" id="5691"/>
    <lineage>
        <taxon>Eukaryota</taxon>
        <taxon>Discoba</taxon>
        <taxon>Euglenozoa</taxon>
        <taxon>Kinetoplastea</taxon>
        <taxon>Metakinetoplastina</taxon>
        <taxon>Trypanosomatida</taxon>
        <taxon>Trypanosomatidae</taxon>
        <taxon>Trypanosoma</taxon>
    </lineage>
</organism>
<proteinExistence type="predicted"/>
<accession>A0A1V0FYW7</accession>
<feature type="chain" id="PRO_5013341659" evidence="10">
    <location>
        <begin position="27"/>
        <end position="422"/>
    </location>
</feature>
<dbReference type="VEuPathDB" id="TriTrypDB:Tb427_000557700"/>
<feature type="compositionally biased region" description="Basic residues" evidence="9">
    <location>
        <begin position="412"/>
        <end position="422"/>
    </location>
</feature>
<feature type="domain" description="Trypanosome variant surface glycoprotein B-type N-terminal" evidence="11">
    <location>
        <begin position="18"/>
        <end position="380"/>
    </location>
</feature>
<evidence type="ECO:0000256" key="1">
    <source>
        <dbReference type="ARBA" id="ARBA00002523"/>
    </source>
</evidence>
<keyword evidence="3" id="KW-1003">Cell membrane</keyword>
<keyword evidence="4" id="KW-0336">GPI-anchor</keyword>